<evidence type="ECO:0000313" key="2">
    <source>
        <dbReference type="EMBL" id="KWF44042.1"/>
    </source>
</evidence>
<evidence type="ECO:0000256" key="1">
    <source>
        <dbReference type="SAM" id="MobiDB-lite"/>
    </source>
</evidence>
<organism evidence="2 3">
    <name type="scientific">Burkholderia diffusa</name>
    <dbReference type="NCBI Taxonomy" id="488732"/>
    <lineage>
        <taxon>Bacteria</taxon>
        <taxon>Pseudomonadati</taxon>
        <taxon>Pseudomonadota</taxon>
        <taxon>Betaproteobacteria</taxon>
        <taxon>Burkholderiales</taxon>
        <taxon>Burkholderiaceae</taxon>
        <taxon>Burkholderia</taxon>
        <taxon>Burkholderia cepacia complex</taxon>
    </lineage>
</organism>
<dbReference type="KEGG" id="bdf:WI26_24585"/>
<name>A0AAW3P635_9BURK</name>
<accession>A0AAW3P635</accession>
<sequence>MVSRRRDNARRMTMRANARRVAGHANAIRTAAAGKRYPAPPSCGTAPSGKSKWNGVDRYSDIAMR</sequence>
<dbReference type="EMBL" id="LPJV01000068">
    <property type="protein sequence ID" value="KWF44042.1"/>
    <property type="molecule type" value="Genomic_DNA"/>
</dbReference>
<dbReference type="AlphaFoldDB" id="A0AAW3P635"/>
<gene>
    <name evidence="2" type="ORF">WL88_30115</name>
</gene>
<dbReference type="Proteomes" id="UP000063236">
    <property type="component" value="Unassembled WGS sequence"/>
</dbReference>
<evidence type="ECO:0000313" key="3">
    <source>
        <dbReference type="Proteomes" id="UP000063236"/>
    </source>
</evidence>
<protein>
    <submittedName>
        <fullName evidence="2">Uncharacterized protein</fullName>
    </submittedName>
</protein>
<proteinExistence type="predicted"/>
<feature type="region of interest" description="Disordered" evidence="1">
    <location>
        <begin position="33"/>
        <end position="65"/>
    </location>
</feature>
<comment type="caution">
    <text evidence="2">The sequence shown here is derived from an EMBL/GenBank/DDBJ whole genome shotgun (WGS) entry which is preliminary data.</text>
</comment>
<reference evidence="2 3" key="1">
    <citation type="submission" date="2015-11" db="EMBL/GenBank/DDBJ databases">
        <title>Expanding the genomic diversity of Burkholderia species for the development of highly accurate diagnostics.</title>
        <authorList>
            <person name="Sahl J."/>
            <person name="Keim P."/>
            <person name="Wagner D."/>
        </authorList>
    </citation>
    <scope>NUCLEOTIDE SEQUENCE [LARGE SCALE GENOMIC DNA]</scope>
    <source>
        <strain evidence="2 3">MSMB378WGS</strain>
    </source>
</reference>